<dbReference type="Gene3D" id="1.20.1560.10">
    <property type="entry name" value="ABC transporter type 1, transmembrane domain"/>
    <property type="match status" value="1"/>
</dbReference>
<feature type="transmembrane region" description="Helical" evidence="5">
    <location>
        <begin position="171"/>
        <end position="190"/>
    </location>
</feature>
<dbReference type="Pfam" id="PF00005">
    <property type="entry name" value="ABC_tran"/>
    <property type="match status" value="1"/>
</dbReference>
<dbReference type="RefSeq" id="WP_223407801.1">
    <property type="nucleotide sequence ID" value="NZ_JAGSHT010000015.1"/>
</dbReference>
<dbReference type="InterPro" id="IPR039421">
    <property type="entry name" value="Type_1_exporter"/>
</dbReference>
<dbReference type="GO" id="GO:0005524">
    <property type="term" value="F:ATP binding"/>
    <property type="evidence" value="ECO:0007669"/>
    <property type="project" value="UniProtKB-KW"/>
</dbReference>
<keyword evidence="8" id="KW-0067">ATP-binding</keyword>
<evidence type="ECO:0000259" key="6">
    <source>
        <dbReference type="PROSITE" id="PS50893"/>
    </source>
</evidence>
<accession>A0ABS7SCX1</accession>
<feature type="domain" description="ABC transporter" evidence="6">
    <location>
        <begin position="323"/>
        <end position="571"/>
    </location>
</feature>
<keyword evidence="4 5" id="KW-0472">Membrane</keyword>
<dbReference type="EMBL" id="JAGSHT010000015">
    <property type="protein sequence ID" value="MBZ2197728.1"/>
    <property type="molecule type" value="Genomic_DNA"/>
</dbReference>
<dbReference type="SUPFAM" id="SSF90123">
    <property type="entry name" value="ABC transporter transmembrane region"/>
    <property type="match status" value="1"/>
</dbReference>
<dbReference type="InterPro" id="IPR003439">
    <property type="entry name" value="ABC_transporter-like_ATP-bd"/>
</dbReference>
<keyword evidence="9" id="KW-1185">Reference proteome</keyword>
<dbReference type="CDD" id="cd07346">
    <property type="entry name" value="ABC_6TM_exporters"/>
    <property type="match status" value="1"/>
</dbReference>
<dbReference type="Proteomes" id="UP000826651">
    <property type="component" value="Unassembled WGS sequence"/>
</dbReference>
<dbReference type="PANTHER" id="PTHR43394:SF1">
    <property type="entry name" value="ATP-BINDING CASSETTE SUB-FAMILY B MEMBER 10, MITOCHONDRIAL"/>
    <property type="match status" value="1"/>
</dbReference>
<proteinExistence type="predicted"/>
<protein>
    <submittedName>
        <fullName evidence="8">ABC transporter ATP-binding protein</fullName>
    </submittedName>
</protein>
<comment type="subcellular location">
    <subcellularLocation>
        <location evidence="1">Cell membrane</location>
        <topology evidence="1">Multi-pass membrane protein</topology>
    </subcellularLocation>
</comment>
<name>A0ABS7SCX1_9MICO</name>
<dbReference type="InterPro" id="IPR011527">
    <property type="entry name" value="ABC1_TM_dom"/>
</dbReference>
<feature type="transmembrane region" description="Helical" evidence="5">
    <location>
        <begin position="29"/>
        <end position="49"/>
    </location>
</feature>
<dbReference type="InterPro" id="IPR036640">
    <property type="entry name" value="ABC1_TM_sf"/>
</dbReference>
<evidence type="ECO:0000256" key="4">
    <source>
        <dbReference type="ARBA" id="ARBA00023136"/>
    </source>
</evidence>
<evidence type="ECO:0000313" key="9">
    <source>
        <dbReference type="Proteomes" id="UP000826651"/>
    </source>
</evidence>
<reference evidence="8 9" key="1">
    <citation type="submission" date="2021-04" db="EMBL/GenBank/DDBJ databases">
        <title>Ruania sp. nov., isolated from sandy soil of mangrove forest.</title>
        <authorList>
            <person name="Ge X."/>
            <person name="Huang R."/>
            <person name="Liu W."/>
        </authorList>
    </citation>
    <scope>NUCLEOTIDE SEQUENCE [LARGE SCALE GENOMIC DNA]</scope>
    <source>
        <strain evidence="8 9">N2-46</strain>
    </source>
</reference>
<dbReference type="PROSITE" id="PS50893">
    <property type="entry name" value="ABC_TRANSPORTER_2"/>
    <property type="match status" value="1"/>
</dbReference>
<dbReference type="InterPro" id="IPR017871">
    <property type="entry name" value="ABC_transporter-like_CS"/>
</dbReference>
<dbReference type="SUPFAM" id="SSF52540">
    <property type="entry name" value="P-loop containing nucleoside triphosphate hydrolases"/>
    <property type="match status" value="1"/>
</dbReference>
<evidence type="ECO:0000256" key="2">
    <source>
        <dbReference type="ARBA" id="ARBA00022692"/>
    </source>
</evidence>
<feature type="transmembrane region" description="Helical" evidence="5">
    <location>
        <begin position="69"/>
        <end position="90"/>
    </location>
</feature>
<feature type="transmembrane region" description="Helical" evidence="5">
    <location>
        <begin position="147"/>
        <end position="165"/>
    </location>
</feature>
<organism evidence="8 9">
    <name type="scientific">Occultella gossypii</name>
    <dbReference type="NCBI Taxonomy" id="2800820"/>
    <lineage>
        <taxon>Bacteria</taxon>
        <taxon>Bacillati</taxon>
        <taxon>Actinomycetota</taxon>
        <taxon>Actinomycetes</taxon>
        <taxon>Micrococcales</taxon>
        <taxon>Ruaniaceae</taxon>
        <taxon>Occultella</taxon>
    </lineage>
</organism>
<dbReference type="Pfam" id="PF00664">
    <property type="entry name" value="ABC_membrane"/>
    <property type="match status" value="1"/>
</dbReference>
<dbReference type="PROSITE" id="PS50929">
    <property type="entry name" value="ABC_TM1F"/>
    <property type="match status" value="1"/>
</dbReference>
<dbReference type="Gene3D" id="3.40.50.300">
    <property type="entry name" value="P-loop containing nucleotide triphosphate hydrolases"/>
    <property type="match status" value="1"/>
</dbReference>
<evidence type="ECO:0000256" key="3">
    <source>
        <dbReference type="ARBA" id="ARBA00022989"/>
    </source>
</evidence>
<comment type="caution">
    <text evidence="8">The sequence shown here is derived from an EMBL/GenBank/DDBJ whole genome shotgun (WGS) entry which is preliminary data.</text>
</comment>
<evidence type="ECO:0000256" key="1">
    <source>
        <dbReference type="ARBA" id="ARBA00004651"/>
    </source>
</evidence>
<evidence type="ECO:0000313" key="8">
    <source>
        <dbReference type="EMBL" id="MBZ2197728.1"/>
    </source>
</evidence>
<dbReference type="PROSITE" id="PS00211">
    <property type="entry name" value="ABC_TRANSPORTER_1"/>
    <property type="match status" value="1"/>
</dbReference>
<evidence type="ECO:0000259" key="7">
    <source>
        <dbReference type="PROSITE" id="PS50929"/>
    </source>
</evidence>
<dbReference type="PANTHER" id="PTHR43394">
    <property type="entry name" value="ATP-DEPENDENT PERMEASE MDL1, MITOCHONDRIAL"/>
    <property type="match status" value="1"/>
</dbReference>
<evidence type="ECO:0000256" key="5">
    <source>
        <dbReference type="SAM" id="Phobius"/>
    </source>
</evidence>
<feature type="domain" description="ABC transmembrane type-1" evidence="7">
    <location>
        <begin position="33"/>
        <end position="314"/>
    </location>
</feature>
<keyword evidence="3 5" id="KW-1133">Transmembrane helix</keyword>
<sequence>MRPLPEADPGRPPLTSPAAFMWWQTKRQWGVLVGAVIVGIIGAVCQAAVPFVLGRAIDGGLEHGLSPSLLRWCLILAGIGVVSLFTGAFGHRLDVVNWLRASLNTSQLIGHHVASTGSAITRELPTGEVVATVASDALRLGEIYAQAARLLGGLVTYILVAVVLLQSSVSLGVAVLIGLPVVAAVLALLVRPLQRRQAIQREAAGRLTTLGADTVSGLRILRGIGGEEVFAGRYREQSQKVRAAGTAVAQTQSTLDALQTLLPGLFLAGVVWYGAHLALAGEITPGQLVTFYGYAAYLTQPLRAATQAVQSGTRAVVASRKIIKVLQVTHDVPDTGTEAAPPAGSELSDSDSGLVAHPGQFLAVVSADPDASAEILARMARQHDTADGAEKAGDVRWGERLLTDVPLAQVRERIVLSEATPALFTGPLTEELDTRERADRADLESALATSDAGDVLDSIPDGLDGTMTEKGRSLSGGQRQRVALARALLTEAEILLLVEPTSAVDAHTEARIAANLTRARAGRTTVVVSASPLVLDQVDEVAFVSDGRVEVRGGHRALLEMADAGHPGALAYRNVVSRATAEQEVAR</sequence>
<keyword evidence="2 5" id="KW-0812">Transmembrane</keyword>
<gene>
    <name evidence="8" type="ORF">KCQ71_16320</name>
</gene>
<keyword evidence="8" id="KW-0547">Nucleotide-binding</keyword>
<dbReference type="InterPro" id="IPR027417">
    <property type="entry name" value="P-loop_NTPase"/>
</dbReference>